<gene>
    <name evidence="1" type="ORF">GGD56_003240</name>
</gene>
<proteinExistence type="predicted"/>
<protein>
    <submittedName>
        <fullName evidence="1">Uncharacterized protein involved in type VI secretion and phage assembly</fullName>
    </submittedName>
</protein>
<comment type="caution">
    <text evidence="1">The sequence shown here is derived from an EMBL/GenBank/DDBJ whole genome shotgun (WGS) entry which is preliminary data.</text>
</comment>
<keyword evidence="2" id="KW-1185">Reference proteome</keyword>
<sequence length="75" mass="8607">MERADLEFLIRRFEEDGLFYWFSHEEGSHRLHIGDSASSWAGPWPSAQGEGRVRAQGSSSVLRVESAARFWWPSP</sequence>
<name>A0ABR6INC9_9HYPH</name>
<dbReference type="Pfam" id="PF05954">
    <property type="entry name" value="Phage_GPD"/>
    <property type="match status" value="1"/>
</dbReference>
<organism evidence="1 2">
    <name type="scientific">Rhizobium mongolense</name>
    <dbReference type="NCBI Taxonomy" id="57676"/>
    <lineage>
        <taxon>Bacteria</taxon>
        <taxon>Pseudomonadati</taxon>
        <taxon>Pseudomonadota</taxon>
        <taxon>Alphaproteobacteria</taxon>
        <taxon>Hyphomicrobiales</taxon>
        <taxon>Rhizobiaceae</taxon>
        <taxon>Rhizobium/Agrobacterium group</taxon>
        <taxon>Rhizobium</taxon>
    </lineage>
</organism>
<dbReference type="Proteomes" id="UP000551353">
    <property type="component" value="Unassembled WGS sequence"/>
</dbReference>
<dbReference type="EMBL" id="JACIFX010000004">
    <property type="protein sequence ID" value="MBB4229389.1"/>
    <property type="molecule type" value="Genomic_DNA"/>
</dbReference>
<dbReference type="Gene3D" id="3.55.50.10">
    <property type="entry name" value="Baseplate protein-like domains"/>
    <property type="match status" value="1"/>
</dbReference>
<evidence type="ECO:0000313" key="1">
    <source>
        <dbReference type="EMBL" id="MBB4229389.1"/>
    </source>
</evidence>
<evidence type="ECO:0000313" key="2">
    <source>
        <dbReference type="Proteomes" id="UP000551353"/>
    </source>
</evidence>
<accession>A0ABR6INC9</accession>
<dbReference type="SUPFAM" id="SSF69279">
    <property type="entry name" value="Phage tail proteins"/>
    <property type="match status" value="1"/>
</dbReference>
<reference evidence="1 2" key="1">
    <citation type="submission" date="2020-08" db="EMBL/GenBank/DDBJ databases">
        <title>Genomic Encyclopedia of Type Strains, Phase IV (KMG-V): Genome sequencing to study the core and pangenomes of soil and plant-associated prokaryotes.</title>
        <authorList>
            <person name="Whitman W."/>
        </authorList>
    </citation>
    <scope>NUCLEOTIDE SEQUENCE [LARGE SCALE GENOMIC DNA]</scope>
    <source>
        <strain evidence="1 2">SEMIA 4087</strain>
    </source>
</reference>